<comment type="caution">
    <text evidence="2">The sequence shown here is derived from an EMBL/GenBank/DDBJ whole genome shotgun (WGS) entry which is preliminary data.</text>
</comment>
<organism evidence="2 3">
    <name type="scientific">Candidozyma auris</name>
    <name type="common">Yeast</name>
    <name type="synonym">Candida auris</name>
    <dbReference type="NCBI Taxonomy" id="498019"/>
    <lineage>
        <taxon>Eukaryota</taxon>
        <taxon>Fungi</taxon>
        <taxon>Dikarya</taxon>
        <taxon>Ascomycota</taxon>
        <taxon>Saccharomycotina</taxon>
        <taxon>Pichiomycetes</taxon>
        <taxon>Metschnikowiaceae</taxon>
        <taxon>Candidozyma</taxon>
    </lineage>
</organism>
<feature type="compositionally biased region" description="Basic residues" evidence="1">
    <location>
        <begin position="21"/>
        <end position="34"/>
    </location>
</feature>
<sequence>MAAKNHIEDNEERLKQERAKTKQRVAGRSKKKKKKNLIWVLRC</sequence>
<proteinExistence type="predicted"/>
<evidence type="ECO:0000256" key="1">
    <source>
        <dbReference type="SAM" id="MobiDB-lite"/>
    </source>
</evidence>
<feature type="region of interest" description="Disordered" evidence="1">
    <location>
        <begin position="1"/>
        <end position="34"/>
    </location>
</feature>
<dbReference type="EMBL" id="LGST01000002">
    <property type="protein sequence ID" value="KNE02785.1"/>
    <property type="molecule type" value="Genomic_DNA"/>
</dbReference>
<feature type="compositionally biased region" description="Basic and acidic residues" evidence="1">
    <location>
        <begin position="1"/>
        <end position="20"/>
    </location>
</feature>
<evidence type="ECO:0000313" key="3">
    <source>
        <dbReference type="Proteomes" id="UP000037122"/>
    </source>
</evidence>
<dbReference type="AlphaFoldDB" id="A0A0L0P975"/>
<evidence type="ECO:0000313" key="2">
    <source>
        <dbReference type="EMBL" id="KNE02785.1"/>
    </source>
</evidence>
<dbReference type="Proteomes" id="UP000037122">
    <property type="component" value="Unassembled WGS sequence"/>
</dbReference>
<name>A0A0L0P975_CANAR</name>
<accession>A0A0L0P975</accession>
<protein>
    <submittedName>
        <fullName evidence="2">Uncharacterized protein</fullName>
    </submittedName>
</protein>
<reference evidence="3" key="1">
    <citation type="journal article" date="2015" name="BMC Genomics">
        <title>Draft genome of a commonly misdiagnosed multidrug resistant pathogen Candida auris.</title>
        <authorList>
            <person name="Chatterjee S."/>
            <person name="Alampalli S.V."/>
            <person name="Nageshan R.K."/>
            <person name="Chettiar S.T."/>
            <person name="Joshi S."/>
            <person name="Tatu U.S."/>
        </authorList>
    </citation>
    <scope>NUCLEOTIDE SEQUENCE [LARGE SCALE GENOMIC DNA]</scope>
    <source>
        <strain evidence="3">6684</strain>
    </source>
</reference>
<gene>
    <name evidence="2" type="ORF">QG37_00161</name>
</gene>